<sequence length="289" mass="32624">MTSFYSNAWLSCYKFSFFSSGLVLALLSYSCKTVKIPTERHQQYSYGASYSYSENELIVELKNPLYAPLRVWIFYPEQDKQEIFNEINPVELDAGQDTVLLFKNISDFDQEMTFSSRLGSLTKEIEGLIVDFPFPTNKEYSVIQGNDTDYTHDTDWSRYAVDFDMSEGDTITSASNGYVVGVIEEYQFGGIGELWKPFSNYITIYEPESGVFIQYVHLMKNGSLVEVGDQVKVGQAIALSGNTGQSNRPHLHFNCLIPENSEQGLRSVPVVFKGGIQSMDLKAGDRVSH</sequence>
<dbReference type="PANTHER" id="PTHR21666">
    <property type="entry name" value="PEPTIDASE-RELATED"/>
    <property type="match status" value="1"/>
</dbReference>
<dbReference type="CDD" id="cd12797">
    <property type="entry name" value="M23_peptidase"/>
    <property type="match status" value="1"/>
</dbReference>
<dbReference type="EMBL" id="FNAC01000026">
    <property type="protein sequence ID" value="SDD36830.1"/>
    <property type="molecule type" value="Genomic_DNA"/>
</dbReference>
<dbReference type="OrthoDB" id="9809488at2"/>
<name>A0A1G6U624_9BACT</name>
<proteinExistence type="predicted"/>
<dbReference type="Gene3D" id="2.70.70.10">
    <property type="entry name" value="Glucose Permease (Domain IIA)"/>
    <property type="match status" value="1"/>
</dbReference>
<protein>
    <submittedName>
        <fullName evidence="2">Murein DD-endopeptidase MepM and murein hydrolase activator NlpD, contain LysM domain</fullName>
    </submittedName>
</protein>
<keyword evidence="2" id="KW-0378">Hydrolase</keyword>
<feature type="domain" description="M23ase beta-sheet core" evidence="1">
    <location>
        <begin position="159"/>
        <end position="255"/>
    </location>
</feature>
<accession>A0A1G6U624</accession>
<dbReference type="AlphaFoldDB" id="A0A1G6U624"/>
<reference evidence="3" key="1">
    <citation type="submission" date="2016-10" db="EMBL/GenBank/DDBJ databases">
        <authorList>
            <person name="Varghese N."/>
            <person name="Submissions S."/>
        </authorList>
    </citation>
    <scope>NUCLEOTIDE SEQUENCE [LARGE SCALE GENOMIC DNA]</scope>
    <source>
        <strain evidence="3">DSM 23095</strain>
    </source>
</reference>
<dbReference type="PANTHER" id="PTHR21666:SF270">
    <property type="entry name" value="MUREIN HYDROLASE ACTIVATOR ENVC"/>
    <property type="match status" value="1"/>
</dbReference>
<dbReference type="Proteomes" id="UP000199060">
    <property type="component" value="Unassembled WGS sequence"/>
</dbReference>
<keyword evidence="3" id="KW-1185">Reference proteome</keyword>
<dbReference type="InterPro" id="IPR011055">
    <property type="entry name" value="Dup_hybrid_motif"/>
</dbReference>
<dbReference type="InterPro" id="IPR016047">
    <property type="entry name" value="M23ase_b-sheet_dom"/>
</dbReference>
<dbReference type="Pfam" id="PF01551">
    <property type="entry name" value="Peptidase_M23"/>
    <property type="match status" value="1"/>
</dbReference>
<gene>
    <name evidence="2" type="ORF">SAMN04488104_102652</name>
</gene>
<organism evidence="2 3">
    <name type="scientific">Algoriphagus faecimaris</name>
    <dbReference type="NCBI Taxonomy" id="686796"/>
    <lineage>
        <taxon>Bacteria</taxon>
        <taxon>Pseudomonadati</taxon>
        <taxon>Bacteroidota</taxon>
        <taxon>Cytophagia</taxon>
        <taxon>Cytophagales</taxon>
        <taxon>Cyclobacteriaceae</taxon>
        <taxon>Algoriphagus</taxon>
    </lineage>
</organism>
<dbReference type="RefSeq" id="WP_087939770.1">
    <property type="nucleotide sequence ID" value="NZ_FNAC01000026.1"/>
</dbReference>
<dbReference type="GO" id="GO:0004222">
    <property type="term" value="F:metalloendopeptidase activity"/>
    <property type="evidence" value="ECO:0007669"/>
    <property type="project" value="TreeGrafter"/>
</dbReference>
<evidence type="ECO:0000259" key="1">
    <source>
        <dbReference type="Pfam" id="PF01551"/>
    </source>
</evidence>
<dbReference type="SUPFAM" id="SSF51261">
    <property type="entry name" value="Duplicated hybrid motif"/>
    <property type="match status" value="1"/>
</dbReference>
<dbReference type="InterPro" id="IPR050570">
    <property type="entry name" value="Cell_wall_metabolism_enzyme"/>
</dbReference>
<evidence type="ECO:0000313" key="2">
    <source>
        <dbReference type="EMBL" id="SDD36830.1"/>
    </source>
</evidence>
<evidence type="ECO:0000313" key="3">
    <source>
        <dbReference type="Proteomes" id="UP000199060"/>
    </source>
</evidence>